<name>A0A1K2IEI0_9FLAO</name>
<accession>A0A1K2IEI0</accession>
<keyword evidence="2" id="KW-1185">Reference proteome</keyword>
<dbReference type="AlphaFoldDB" id="A0A1K2IEI0"/>
<gene>
    <name evidence="1" type="ORF">SAMN05216324_101517</name>
</gene>
<reference evidence="2" key="1">
    <citation type="submission" date="2016-10" db="EMBL/GenBank/DDBJ databases">
        <authorList>
            <person name="Varghese N."/>
            <person name="Submissions S."/>
        </authorList>
    </citation>
    <scope>NUCLEOTIDE SEQUENCE [LARGE SCALE GENOMIC DNA]</scope>
    <source>
        <strain evidence="2">SUR2</strain>
    </source>
</reference>
<protein>
    <submittedName>
        <fullName evidence="1">Uncharacterized protein</fullName>
    </submittedName>
</protein>
<evidence type="ECO:0000313" key="2">
    <source>
        <dbReference type="Proteomes" id="UP000182034"/>
    </source>
</evidence>
<dbReference type="Proteomes" id="UP000182034">
    <property type="component" value="Unassembled WGS sequence"/>
</dbReference>
<sequence length="52" mass="6319">MNRRCKIEVYSYKKSLKGSNKMKKSAYGFVFRNNYVNKFILWKSILLFLKFS</sequence>
<organism evidence="1 2">
    <name type="scientific">Chryseobacterium limigenitum</name>
    <dbReference type="NCBI Taxonomy" id="1612149"/>
    <lineage>
        <taxon>Bacteria</taxon>
        <taxon>Pseudomonadati</taxon>
        <taxon>Bacteroidota</taxon>
        <taxon>Flavobacteriia</taxon>
        <taxon>Flavobacteriales</taxon>
        <taxon>Weeksellaceae</taxon>
        <taxon>Chryseobacterium group</taxon>
        <taxon>Chryseobacterium</taxon>
    </lineage>
</organism>
<proteinExistence type="predicted"/>
<dbReference type="STRING" id="1612149.SAMN05216324_101517"/>
<dbReference type="EMBL" id="FPKW01000001">
    <property type="protein sequence ID" value="SFZ90791.1"/>
    <property type="molecule type" value="Genomic_DNA"/>
</dbReference>
<evidence type="ECO:0000313" key="1">
    <source>
        <dbReference type="EMBL" id="SFZ90791.1"/>
    </source>
</evidence>